<feature type="transmembrane region" description="Helical" evidence="12">
    <location>
        <begin position="327"/>
        <end position="347"/>
    </location>
</feature>
<keyword evidence="6 12" id="KW-0812">Transmembrane</keyword>
<organism evidence="13 14">
    <name type="scientific">Daldinia eschscholtzii</name>
    <dbReference type="NCBI Taxonomy" id="292717"/>
    <lineage>
        <taxon>Eukaryota</taxon>
        <taxon>Fungi</taxon>
        <taxon>Dikarya</taxon>
        <taxon>Ascomycota</taxon>
        <taxon>Pezizomycotina</taxon>
        <taxon>Sordariomycetes</taxon>
        <taxon>Xylariomycetidae</taxon>
        <taxon>Xylariales</taxon>
        <taxon>Hypoxylaceae</taxon>
        <taxon>Daldinia</taxon>
    </lineage>
</organism>
<keyword evidence="8" id="KW-0406">Ion transport</keyword>
<feature type="transmembrane region" description="Helical" evidence="12">
    <location>
        <begin position="382"/>
        <end position="404"/>
    </location>
</feature>
<dbReference type="GO" id="GO:0006811">
    <property type="term" value="P:monoatomic ion transport"/>
    <property type="evidence" value="ECO:0007669"/>
    <property type="project" value="UniProtKB-KW"/>
</dbReference>
<keyword evidence="14" id="KW-1185">Reference proteome</keyword>
<evidence type="ECO:0000256" key="7">
    <source>
        <dbReference type="ARBA" id="ARBA00022989"/>
    </source>
</evidence>
<dbReference type="AlphaFoldDB" id="A0AAX6MXJ0"/>
<name>A0AAX6MXJ0_9PEZI</name>
<proteinExistence type="predicted"/>
<feature type="transmembrane region" description="Helical" evidence="12">
    <location>
        <begin position="359"/>
        <end position="376"/>
    </location>
</feature>
<accession>A0AAX6MXJ0</accession>
<feature type="transmembrane region" description="Helical" evidence="12">
    <location>
        <begin position="209"/>
        <end position="227"/>
    </location>
</feature>
<dbReference type="InterPro" id="IPR036259">
    <property type="entry name" value="MFS_trans_sf"/>
</dbReference>
<sequence length="470" mass="52520">MLVNMEQTSKFLERVLSQAPLRSTLNSGTVNMGYYETSFYSLLALCAGLLASQPTRRNELKKLADSRKQVSRDDEHPEANWYKVYALVMGADWLQGPYLYSLYRDEHGVSERLVSTLFATGFLSSAISAYFIGALADRHGRKAICMAFCLLYAMSCFFTVIPSIGFLFLGRILGGISTSILFSVFDSWMVTNFRERKLVENGCDLSRTYATTSIVNSLSAIVSGVVSEWLVRVTGTKKAPFLLSSVLLWLALQRIWAHWKQVENFGTKDSEPSDKSKASRLWSTLKQPSILALGFASTMFEGSMYLFVFFWTPTIKSVQKSTEELPYGYIFSSFMASSMAAALIFNIVMQKRPFKYSRLLVGILLAANFCFVKLAGPKTEDATFWLFCLFEACVGMYWPCTGYLKGRLVDDDVRAKVYSILRIPLNVFVVVALSVAGDSQHFGKVFSTCSVLLTASFGAIWAASLKESMP</sequence>
<dbReference type="PANTHER" id="PTHR23516:SF1">
    <property type="entry name" value="MOLYBDATE-ANION TRANSPORTER"/>
    <property type="match status" value="1"/>
</dbReference>
<evidence type="ECO:0000256" key="12">
    <source>
        <dbReference type="SAM" id="Phobius"/>
    </source>
</evidence>
<dbReference type="GO" id="GO:0015098">
    <property type="term" value="F:molybdate ion transmembrane transporter activity"/>
    <property type="evidence" value="ECO:0007669"/>
    <property type="project" value="InterPro"/>
</dbReference>
<feature type="transmembrane region" description="Helical" evidence="12">
    <location>
        <begin position="416"/>
        <end position="436"/>
    </location>
</feature>
<dbReference type="CDD" id="cd17487">
    <property type="entry name" value="MFS_MFSD5_like"/>
    <property type="match status" value="1"/>
</dbReference>
<dbReference type="SUPFAM" id="SSF103473">
    <property type="entry name" value="MFS general substrate transporter"/>
    <property type="match status" value="1"/>
</dbReference>
<dbReference type="InterPro" id="IPR008509">
    <property type="entry name" value="MOT2/MFSD5"/>
</dbReference>
<dbReference type="EMBL" id="JBANMG010000002">
    <property type="protein sequence ID" value="KAK6957143.1"/>
    <property type="molecule type" value="Genomic_DNA"/>
</dbReference>
<evidence type="ECO:0000256" key="8">
    <source>
        <dbReference type="ARBA" id="ARBA00023065"/>
    </source>
</evidence>
<reference evidence="13 14" key="1">
    <citation type="journal article" date="2024" name="Front Chem Biol">
        <title>Unveiling the potential of Daldinia eschscholtzii MFLUCC 19-0629 through bioactivity and bioinformatics studies for enhanced sustainable agriculture production.</title>
        <authorList>
            <person name="Brooks S."/>
            <person name="Weaver J.A."/>
            <person name="Klomchit A."/>
            <person name="Alharthi S.A."/>
            <person name="Onlamun T."/>
            <person name="Nurani R."/>
            <person name="Vong T.K."/>
            <person name="Alberti F."/>
            <person name="Greco C."/>
        </authorList>
    </citation>
    <scope>NUCLEOTIDE SEQUENCE [LARGE SCALE GENOMIC DNA]</scope>
    <source>
        <strain evidence="13">MFLUCC 19-0629</strain>
    </source>
</reference>
<evidence type="ECO:0000256" key="2">
    <source>
        <dbReference type="ARBA" id="ARBA00004651"/>
    </source>
</evidence>
<dbReference type="Gene3D" id="1.20.1250.20">
    <property type="entry name" value="MFS general substrate transporter like domains"/>
    <property type="match status" value="1"/>
</dbReference>
<evidence type="ECO:0000256" key="1">
    <source>
        <dbReference type="ARBA" id="ARBA00003019"/>
    </source>
</evidence>
<comment type="caution">
    <text evidence="13">The sequence shown here is derived from an EMBL/GenBank/DDBJ whole genome shotgun (WGS) entry which is preliminary data.</text>
</comment>
<feature type="transmembrane region" description="Helical" evidence="12">
    <location>
        <begin position="290"/>
        <end position="312"/>
    </location>
</feature>
<evidence type="ECO:0000256" key="3">
    <source>
        <dbReference type="ARBA" id="ARBA00021242"/>
    </source>
</evidence>
<comment type="function">
    <text evidence="1">Mediates high-affinity intracellular uptake of the rare oligo-element molybdenum.</text>
</comment>
<dbReference type="Proteomes" id="UP001369815">
    <property type="component" value="Unassembled WGS sequence"/>
</dbReference>
<evidence type="ECO:0000313" key="14">
    <source>
        <dbReference type="Proteomes" id="UP001369815"/>
    </source>
</evidence>
<evidence type="ECO:0000256" key="9">
    <source>
        <dbReference type="ARBA" id="ARBA00023136"/>
    </source>
</evidence>
<dbReference type="Pfam" id="PF05631">
    <property type="entry name" value="MFS_5"/>
    <property type="match status" value="1"/>
</dbReference>
<dbReference type="PANTHER" id="PTHR23516">
    <property type="entry name" value="SAM (S-ADENOSYL METHIONINE) TRANSPORTER"/>
    <property type="match status" value="1"/>
</dbReference>
<evidence type="ECO:0000256" key="4">
    <source>
        <dbReference type="ARBA" id="ARBA00022448"/>
    </source>
</evidence>
<keyword evidence="9 12" id="KW-0472">Membrane</keyword>
<gene>
    <name evidence="13" type="ORF">Daesc_002428</name>
</gene>
<evidence type="ECO:0000256" key="5">
    <source>
        <dbReference type="ARBA" id="ARBA00022475"/>
    </source>
</evidence>
<keyword evidence="4" id="KW-0813">Transport</keyword>
<evidence type="ECO:0000256" key="10">
    <source>
        <dbReference type="ARBA" id="ARBA00030646"/>
    </source>
</evidence>
<evidence type="ECO:0000256" key="11">
    <source>
        <dbReference type="ARBA" id="ARBA00032555"/>
    </source>
</evidence>
<keyword evidence="5" id="KW-1003">Cell membrane</keyword>
<feature type="transmembrane region" description="Helical" evidence="12">
    <location>
        <begin position="143"/>
        <end position="162"/>
    </location>
</feature>
<keyword evidence="7 12" id="KW-1133">Transmembrane helix</keyword>
<evidence type="ECO:0000313" key="13">
    <source>
        <dbReference type="EMBL" id="KAK6957143.1"/>
    </source>
</evidence>
<protein>
    <recommendedName>
        <fullName evidence="3">Molybdate-anion transporter</fullName>
    </recommendedName>
    <alternativeName>
        <fullName evidence="10">Major facilitator superfamily domain-containing protein 5</fullName>
    </alternativeName>
    <alternativeName>
        <fullName evidence="11">Molybdate transporter 2 homolog</fullName>
    </alternativeName>
</protein>
<feature type="transmembrane region" description="Helical" evidence="12">
    <location>
        <begin position="442"/>
        <end position="463"/>
    </location>
</feature>
<dbReference type="GO" id="GO:0005886">
    <property type="term" value="C:plasma membrane"/>
    <property type="evidence" value="ECO:0007669"/>
    <property type="project" value="UniProtKB-SubCell"/>
</dbReference>
<feature type="transmembrane region" description="Helical" evidence="12">
    <location>
        <begin position="113"/>
        <end position="136"/>
    </location>
</feature>
<comment type="subcellular location">
    <subcellularLocation>
        <location evidence="2">Cell membrane</location>
        <topology evidence="2">Multi-pass membrane protein</topology>
    </subcellularLocation>
</comment>
<evidence type="ECO:0000256" key="6">
    <source>
        <dbReference type="ARBA" id="ARBA00022692"/>
    </source>
</evidence>